<feature type="transmembrane region" description="Helical" evidence="3">
    <location>
        <begin position="439"/>
        <end position="459"/>
    </location>
</feature>
<comment type="caution">
    <text evidence="5">The sequence shown here is derived from an EMBL/GenBank/DDBJ whole genome shotgun (WGS) entry which is preliminary data.</text>
</comment>
<dbReference type="GO" id="GO:0006298">
    <property type="term" value="P:mismatch repair"/>
    <property type="evidence" value="ECO:0007669"/>
    <property type="project" value="InterPro"/>
</dbReference>
<keyword evidence="2" id="KW-0067">ATP-binding</keyword>
<evidence type="ECO:0000256" key="2">
    <source>
        <dbReference type="ARBA" id="ARBA00022840"/>
    </source>
</evidence>
<feature type="transmembrane region" description="Helical" evidence="3">
    <location>
        <begin position="27"/>
        <end position="46"/>
    </location>
</feature>
<dbReference type="PANTHER" id="PTHR11361">
    <property type="entry name" value="DNA MISMATCH REPAIR PROTEIN MUTS FAMILY MEMBER"/>
    <property type="match status" value="1"/>
</dbReference>
<evidence type="ECO:0000256" key="1">
    <source>
        <dbReference type="ARBA" id="ARBA00022741"/>
    </source>
</evidence>
<dbReference type="RefSeq" id="WP_217790395.1">
    <property type="nucleotide sequence ID" value="NZ_JAHSPG010000003.1"/>
</dbReference>
<dbReference type="InterPro" id="IPR045076">
    <property type="entry name" value="MutS"/>
</dbReference>
<keyword evidence="1" id="KW-0547">Nucleotide-binding</keyword>
<keyword evidence="3" id="KW-0812">Transmembrane</keyword>
<dbReference type="AlphaFoldDB" id="A0A9E2S6P2"/>
<evidence type="ECO:0000256" key="3">
    <source>
        <dbReference type="SAM" id="Phobius"/>
    </source>
</evidence>
<organism evidence="5 6">
    <name type="scientific">Pinibacter aurantiacus</name>
    <dbReference type="NCBI Taxonomy" id="2851599"/>
    <lineage>
        <taxon>Bacteria</taxon>
        <taxon>Pseudomonadati</taxon>
        <taxon>Bacteroidota</taxon>
        <taxon>Chitinophagia</taxon>
        <taxon>Chitinophagales</taxon>
        <taxon>Chitinophagaceae</taxon>
        <taxon>Pinibacter</taxon>
    </lineage>
</organism>
<dbReference type="Proteomes" id="UP000812270">
    <property type="component" value="Unassembled WGS sequence"/>
</dbReference>
<dbReference type="GO" id="GO:0005524">
    <property type="term" value="F:ATP binding"/>
    <property type="evidence" value="ECO:0007669"/>
    <property type="project" value="UniProtKB-KW"/>
</dbReference>
<dbReference type="InterPro" id="IPR000432">
    <property type="entry name" value="DNA_mismatch_repair_MutS_C"/>
</dbReference>
<evidence type="ECO:0000313" key="5">
    <source>
        <dbReference type="EMBL" id="MBV4356756.1"/>
    </source>
</evidence>
<evidence type="ECO:0000313" key="6">
    <source>
        <dbReference type="Proteomes" id="UP000812270"/>
    </source>
</evidence>
<evidence type="ECO:0000259" key="4">
    <source>
        <dbReference type="SMART" id="SM00534"/>
    </source>
</evidence>
<keyword evidence="3" id="KW-1133">Transmembrane helix</keyword>
<reference evidence="5" key="1">
    <citation type="submission" date="2021-06" db="EMBL/GenBank/DDBJ databases">
        <authorList>
            <person name="Huq M.A."/>
        </authorList>
    </citation>
    <scope>NUCLEOTIDE SEQUENCE</scope>
    <source>
        <strain evidence="5">MAH-26</strain>
    </source>
</reference>
<feature type="domain" description="DNA mismatch repair proteins mutS family" evidence="4">
    <location>
        <begin position="419"/>
        <end position="598"/>
    </location>
</feature>
<dbReference type="GO" id="GO:0030983">
    <property type="term" value="F:mismatched DNA binding"/>
    <property type="evidence" value="ECO:0007669"/>
    <property type="project" value="InterPro"/>
</dbReference>
<dbReference type="SMART" id="SM00534">
    <property type="entry name" value="MUTSac"/>
    <property type="match status" value="1"/>
</dbReference>
<dbReference type="PANTHER" id="PTHR11361:SF99">
    <property type="entry name" value="DNA MISMATCH REPAIR PROTEIN"/>
    <property type="match status" value="1"/>
</dbReference>
<keyword evidence="6" id="KW-1185">Reference proteome</keyword>
<accession>A0A9E2S6P2</accession>
<keyword evidence="3" id="KW-0472">Membrane</keyword>
<dbReference type="GO" id="GO:0140664">
    <property type="term" value="F:ATP-dependent DNA damage sensor activity"/>
    <property type="evidence" value="ECO:0007669"/>
    <property type="project" value="InterPro"/>
</dbReference>
<gene>
    <name evidence="5" type="ORF">KTO63_06300</name>
</gene>
<sequence length="598" mass="67590">MENITAYTKRITRLEEDLALLKRRKNAISWVRFIITIVAAVVTWRLKDNGWLYIALPLVIWLAVFLRLVVLAVKNNAAIAHHQRLVAINQQEIEIAKGHYTDLPDGSQFKLHVHDYANDLDIFGRASIYQYINRTTSEQGNKFFAGKLLHPSEVNEILQVQEAAKELAPAYEWRQELQAHGMESPITIATQEKIATWLREPFAFSGSKGWQLMRIIFPLISLSTLLLHIVGIISSPIFYALVILYLLISGGITKTVTAQYLSLNKIVGQVTTLSNSLVTIEKLAPKTSLLQAIKANFVGATSQSSTEVKRLKSILDSFDIRLNPLVFLPLNAFLLWDLQLIFQLEKWKQKNQSNVNNWFDKLGEIEFLNTVANLHFNQPQWAFASFVEKHGYLAATDIGHPLIEKKKRVDSNFEIHGTPQLALITGSNMAGKSTFLRSVGTNIVLAMMGAPVCASSFVLSPMRVISTMRIADNLEESTSTFYAELKKLQYIIEAVNKKEKVFLLFDEILRGTNSADRHLGSAALIRQLMHHDAIGILATHDLELTKLTSEFPQSIRNYHFDMQLKNGSELFFDYKLKDGICESMNAAILMKMIGIEFN</sequence>
<proteinExistence type="predicted"/>
<feature type="transmembrane region" description="Helical" evidence="3">
    <location>
        <begin position="52"/>
        <end position="73"/>
    </location>
</feature>
<protein>
    <recommendedName>
        <fullName evidence="4">DNA mismatch repair proteins mutS family domain-containing protein</fullName>
    </recommendedName>
</protein>
<dbReference type="Pfam" id="PF00488">
    <property type="entry name" value="MutS_V"/>
    <property type="match status" value="1"/>
</dbReference>
<name>A0A9E2S6P2_9BACT</name>
<dbReference type="GO" id="GO:0005829">
    <property type="term" value="C:cytosol"/>
    <property type="evidence" value="ECO:0007669"/>
    <property type="project" value="TreeGrafter"/>
</dbReference>
<dbReference type="EMBL" id="JAHSPG010000003">
    <property type="protein sequence ID" value="MBV4356756.1"/>
    <property type="molecule type" value="Genomic_DNA"/>
</dbReference>
<feature type="transmembrane region" description="Helical" evidence="3">
    <location>
        <begin position="215"/>
        <end position="248"/>
    </location>
</feature>